<keyword evidence="2" id="KW-1133">Transmembrane helix</keyword>
<dbReference type="EMBL" id="JBFXLU010000150">
    <property type="protein sequence ID" value="KAL2838103.1"/>
    <property type="molecule type" value="Genomic_DNA"/>
</dbReference>
<protein>
    <submittedName>
        <fullName evidence="3">Uncharacterized protein</fullName>
    </submittedName>
</protein>
<feature type="transmembrane region" description="Helical" evidence="2">
    <location>
        <begin position="40"/>
        <end position="57"/>
    </location>
</feature>
<reference evidence="3 4" key="1">
    <citation type="submission" date="2024-07" db="EMBL/GenBank/DDBJ databases">
        <title>Section-level genome sequencing and comparative genomics of Aspergillus sections Usti and Cavernicolus.</title>
        <authorList>
            <consortium name="Lawrence Berkeley National Laboratory"/>
            <person name="Nybo J.L."/>
            <person name="Vesth T.C."/>
            <person name="Theobald S."/>
            <person name="Frisvad J.C."/>
            <person name="Larsen T.O."/>
            <person name="Kjaerboelling I."/>
            <person name="Rothschild-Mancinelli K."/>
            <person name="Lyhne E.K."/>
            <person name="Kogle M.E."/>
            <person name="Barry K."/>
            <person name="Clum A."/>
            <person name="Na H."/>
            <person name="Ledsgaard L."/>
            <person name="Lin J."/>
            <person name="Lipzen A."/>
            <person name="Kuo A."/>
            <person name="Riley R."/>
            <person name="Mondo S."/>
            <person name="Labutti K."/>
            <person name="Haridas S."/>
            <person name="Pangalinan J."/>
            <person name="Salamov A.A."/>
            <person name="Simmons B.A."/>
            <person name="Magnuson J.K."/>
            <person name="Chen J."/>
            <person name="Drula E."/>
            <person name="Henrissat B."/>
            <person name="Wiebenga A."/>
            <person name="Lubbers R.J."/>
            <person name="Gomes A.C."/>
            <person name="Makela M.R."/>
            <person name="Stajich J."/>
            <person name="Grigoriev I.V."/>
            <person name="Mortensen U.H."/>
            <person name="De Vries R.P."/>
            <person name="Baker S.E."/>
            <person name="Andersen M.R."/>
        </authorList>
    </citation>
    <scope>NUCLEOTIDE SEQUENCE [LARGE SCALE GENOMIC DNA]</scope>
    <source>
        <strain evidence="3 4">CBS 123904</strain>
    </source>
</reference>
<dbReference type="Proteomes" id="UP001610446">
    <property type="component" value="Unassembled WGS sequence"/>
</dbReference>
<name>A0ABR4JDH4_9EURO</name>
<gene>
    <name evidence="3" type="ORF">BJY01DRAFT_220241</name>
</gene>
<evidence type="ECO:0000256" key="1">
    <source>
        <dbReference type="SAM" id="MobiDB-lite"/>
    </source>
</evidence>
<keyword evidence="2" id="KW-0812">Transmembrane</keyword>
<evidence type="ECO:0000313" key="3">
    <source>
        <dbReference type="EMBL" id="KAL2838103.1"/>
    </source>
</evidence>
<comment type="caution">
    <text evidence="3">The sequence shown here is derived from an EMBL/GenBank/DDBJ whole genome shotgun (WGS) entry which is preliminary data.</text>
</comment>
<keyword evidence="4" id="KW-1185">Reference proteome</keyword>
<evidence type="ECO:0000256" key="2">
    <source>
        <dbReference type="SAM" id="Phobius"/>
    </source>
</evidence>
<feature type="region of interest" description="Disordered" evidence="1">
    <location>
        <begin position="68"/>
        <end position="88"/>
    </location>
</feature>
<keyword evidence="2" id="KW-0472">Membrane</keyword>
<sequence>MLFQPQANSDIQWKENVPCALTISSQHAINTGHFAVFNPPFFILTTFLGCSWVAALLRTLPRSSELQAAASAPRCEEQPSLGGKQTSS</sequence>
<proteinExistence type="predicted"/>
<evidence type="ECO:0000313" key="4">
    <source>
        <dbReference type="Proteomes" id="UP001610446"/>
    </source>
</evidence>
<organism evidence="3 4">
    <name type="scientific">Aspergillus pseudoustus</name>
    <dbReference type="NCBI Taxonomy" id="1810923"/>
    <lineage>
        <taxon>Eukaryota</taxon>
        <taxon>Fungi</taxon>
        <taxon>Dikarya</taxon>
        <taxon>Ascomycota</taxon>
        <taxon>Pezizomycotina</taxon>
        <taxon>Eurotiomycetes</taxon>
        <taxon>Eurotiomycetidae</taxon>
        <taxon>Eurotiales</taxon>
        <taxon>Aspergillaceae</taxon>
        <taxon>Aspergillus</taxon>
        <taxon>Aspergillus subgen. Nidulantes</taxon>
    </lineage>
</organism>
<accession>A0ABR4JDH4</accession>